<comment type="caution">
    <text evidence="5">The sequence shown here is derived from an EMBL/GenBank/DDBJ whole genome shotgun (WGS) entry which is preliminary data.</text>
</comment>
<accession>A0AAW1JUU8</accession>
<dbReference type="PANTHER" id="PTHR10438:SF463">
    <property type="entry name" value="THIOREDOXIN"/>
    <property type="match status" value="1"/>
</dbReference>
<gene>
    <name evidence="5" type="ORF">RND81_07G187300</name>
</gene>
<dbReference type="InterPro" id="IPR013766">
    <property type="entry name" value="Thioredoxin_domain"/>
</dbReference>
<evidence type="ECO:0000313" key="5">
    <source>
        <dbReference type="EMBL" id="KAK9707293.1"/>
    </source>
</evidence>
<keyword evidence="1" id="KW-0249">Electron transport</keyword>
<dbReference type="InterPro" id="IPR050620">
    <property type="entry name" value="Thioredoxin_H-type-like"/>
</dbReference>
<evidence type="ECO:0000256" key="1">
    <source>
        <dbReference type="ARBA" id="ARBA00022982"/>
    </source>
</evidence>
<dbReference type="InterPro" id="IPR036249">
    <property type="entry name" value="Thioredoxin-like_sf"/>
</dbReference>
<sequence length="200" mass="22848">MGGNYSRPNEGRTQVDNATLITSYNNKPYANHWSNVPENRAPTFACAPYPSTYRAPTKNNDDNNNSNNYNSEFKSYRPLETVASTMTAATTNRVTAFHSAARWREYFEASKHSNKLVVIYFTATWCGPCKHMEPTIKDLAAKYIDVDIVKIDVDELFNVSREFGVQTMPTFMFIKNGRQIDKVVGANKEELQRKIEKLRV</sequence>
<dbReference type="CDD" id="cd02947">
    <property type="entry name" value="TRX_family"/>
    <property type="match status" value="1"/>
</dbReference>
<keyword evidence="6" id="KW-1185">Reference proteome</keyword>
<dbReference type="PRINTS" id="PR00421">
    <property type="entry name" value="THIOREDOXIN"/>
</dbReference>
<keyword evidence="3" id="KW-0676">Redox-active center</keyword>
<dbReference type="FunFam" id="3.40.30.10:FF:000245">
    <property type="entry name" value="Thioredoxin"/>
    <property type="match status" value="1"/>
</dbReference>
<dbReference type="SUPFAM" id="SSF52833">
    <property type="entry name" value="Thioredoxin-like"/>
    <property type="match status" value="1"/>
</dbReference>
<dbReference type="Pfam" id="PF00085">
    <property type="entry name" value="Thioredoxin"/>
    <property type="match status" value="1"/>
</dbReference>
<evidence type="ECO:0000313" key="6">
    <source>
        <dbReference type="Proteomes" id="UP001443914"/>
    </source>
</evidence>
<evidence type="ECO:0000259" key="4">
    <source>
        <dbReference type="PROSITE" id="PS51352"/>
    </source>
</evidence>
<name>A0AAW1JUU8_SAPOF</name>
<evidence type="ECO:0000256" key="2">
    <source>
        <dbReference type="ARBA" id="ARBA00023157"/>
    </source>
</evidence>
<dbReference type="Gene3D" id="3.40.30.10">
    <property type="entry name" value="Glutaredoxin"/>
    <property type="match status" value="1"/>
</dbReference>
<protein>
    <recommendedName>
        <fullName evidence="4">Thioredoxin domain-containing protein</fullName>
    </recommendedName>
</protein>
<keyword evidence="1" id="KW-0813">Transport</keyword>
<dbReference type="EMBL" id="JBDFQZ010000007">
    <property type="protein sequence ID" value="KAK9707293.1"/>
    <property type="molecule type" value="Genomic_DNA"/>
</dbReference>
<dbReference type="AlphaFoldDB" id="A0AAW1JUU8"/>
<dbReference type="Proteomes" id="UP001443914">
    <property type="component" value="Unassembled WGS sequence"/>
</dbReference>
<feature type="domain" description="Thioredoxin" evidence="4">
    <location>
        <begin position="80"/>
        <end position="200"/>
    </location>
</feature>
<keyword evidence="2" id="KW-1015">Disulfide bond</keyword>
<organism evidence="5 6">
    <name type="scientific">Saponaria officinalis</name>
    <name type="common">Common soapwort</name>
    <name type="synonym">Lychnis saponaria</name>
    <dbReference type="NCBI Taxonomy" id="3572"/>
    <lineage>
        <taxon>Eukaryota</taxon>
        <taxon>Viridiplantae</taxon>
        <taxon>Streptophyta</taxon>
        <taxon>Embryophyta</taxon>
        <taxon>Tracheophyta</taxon>
        <taxon>Spermatophyta</taxon>
        <taxon>Magnoliopsida</taxon>
        <taxon>eudicotyledons</taxon>
        <taxon>Gunneridae</taxon>
        <taxon>Pentapetalae</taxon>
        <taxon>Caryophyllales</taxon>
        <taxon>Caryophyllaceae</taxon>
        <taxon>Caryophylleae</taxon>
        <taxon>Saponaria</taxon>
    </lineage>
</organism>
<dbReference type="InterPro" id="IPR017937">
    <property type="entry name" value="Thioredoxin_CS"/>
</dbReference>
<dbReference type="PROSITE" id="PS00194">
    <property type="entry name" value="THIOREDOXIN_1"/>
    <property type="match status" value="1"/>
</dbReference>
<dbReference type="PROSITE" id="PS51352">
    <property type="entry name" value="THIOREDOXIN_2"/>
    <property type="match status" value="1"/>
</dbReference>
<reference evidence="5" key="1">
    <citation type="submission" date="2024-03" db="EMBL/GenBank/DDBJ databases">
        <title>WGS assembly of Saponaria officinalis var. Norfolk2.</title>
        <authorList>
            <person name="Jenkins J."/>
            <person name="Shu S."/>
            <person name="Grimwood J."/>
            <person name="Barry K."/>
            <person name="Goodstein D."/>
            <person name="Schmutz J."/>
            <person name="Leebens-Mack J."/>
            <person name="Osbourn A."/>
        </authorList>
    </citation>
    <scope>NUCLEOTIDE SEQUENCE [LARGE SCALE GENOMIC DNA]</scope>
    <source>
        <strain evidence="5">JIC</strain>
    </source>
</reference>
<dbReference type="PANTHER" id="PTHR10438">
    <property type="entry name" value="THIOREDOXIN"/>
    <property type="match status" value="1"/>
</dbReference>
<evidence type="ECO:0000256" key="3">
    <source>
        <dbReference type="ARBA" id="ARBA00023284"/>
    </source>
</evidence>
<proteinExistence type="predicted"/>